<sequence>MNFDVQALRSQDDSRINNLDSSRLTAWEKVRKYSRRLVYFRQMDFQLASWQMLCLLAQPQAVYKNFLYRKRSKDQYARDDPAFLVLLAASLIGTSILYAFCLGLSLWGFIKFVLWVIFVDCISFGAVVATILWFISNKWMRKSGSQEDVEWGYAFDVHLNAFFPFLIFVHGLLPIIFPMLIDYPTFMSRALGNGIWILAAVYYVYITFLGYTAIPYLRNTHYFLYPMSFLLMAYVGSVTAGWNISQTAMALYHARAEHHNLQHTAKLYDQLKA</sequence>
<organism evidence="7 8">
    <name type="scientific">Mesorhabditis spiculigera</name>
    <dbReference type="NCBI Taxonomy" id="96644"/>
    <lineage>
        <taxon>Eukaryota</taxon>
        <taxon>Metazoa</taxon>
        <taxon>Ecdysozoa</taxon>
        <taxon>Nematoda</taxon>
        <taxon>Chromadorea</taxon>
        <taxon>Rhabditida</taxon>
        <taxon>Rhabditina</taxon>
        <taxon>Rhabditomorpha</taxon>
        <taxon>Rhabditoidea</taxon>
        <taxon>Rhabditidae</taxon>
        <taxon>Mesorhabditinae</taxon>
        <taxon>Mesorhabditis</taxon>
    </lineage>
</organism>
<dbReference type="InterPro" id="IPR007881">
    <property type="entry name" value="UNC-50"/>
</dbReference>
<feature type="transmembrane region" description="Helical" evidence="6">
    <location>
        <begin position="83"/>
        <end position="105"/>
    </location>
</feature>
<evidence type="ECO:0000256" key="1">
    <source>
        <dbReference type="ARBA" id="ARBA00004141"/>
    </source>
</evidence>
<accession>A0AA36D4R4</accession>
<evidence type="ECO:0000313" key="8">
    <source>
        <dbReference type="Proteomes" id="UP001177023"/>
    </source>
</evidence>
<keyword evidence="5 6" id="KW-0472">Membrane</keyword>
<evidence type="ECO:0000256" key="6">
    <source>
        <dbReference type="SAM" id="Phobius"/>
    </source>
</evidence>
<evidence type="ECO:0000256" key="4">
    <source>
        <dbReference type="ARBA" id="ARBA00022989"/>
    </source>
</evidence>
<protein>
    <submittedName>
        <fullName evidence="7">Uncharacterized protein</fullName>
    </submittedName>
</protein>
<dbReference type="EMBL" id="CATQJA010002662">
    <property type="protein sequence ID" value="CAJ0580686.1"/>
    <property type="molecule type" value="Genomic_DNA"/>
</dbReference>
<keyword evidence="4 6" id="KW-1133">Transmembrane helix</keyword>
<comment type="similarity">
    <text evidence="2">Belongs to the unc-50 family.</text>
</comment>
<reference evidence="7" key="1">
    <citation type="submission" date="2023-06" db="EMBL/GenBank/DDBJ databases">
        <authorList>
            <person name="Delattre M."/>
        </authorList>
    </citation>
    <scope>NUCLEOTIDE SEQUENCE</scope>
    <source>
        <strain evidence="7">AF72</strain>
    </source>
</reference>
<comment type="subcellular location">
    <subcellularLocation>
        <location evidence="1">Membrane</location>
        <topology evidence="1">Multi-pass membrane protein</topology>
    </subcellularLocation>
</comment>
<feature type="transmembrane region" description="Helical" evidence="6">
    <location>
        <begin position="112"/>
        <end position="135"/>
    </location>
</feature>
<feature type="transmembrane region" description="Helical" evidence="6">
    <location>
        <begin position="161"/>
        <end position="183"/>
    </location>
</feature>
<comment type="caution">
    <text evidence="7">The sequence shown here is derived from an EMBL/GenBank/DDBJ whole genome shotgun (WGS) entry which is preliminary data.</text>
</comment>
<feature type="non-terminal residue" evidence="7">
    <location>
        <position position="273"/>
    </location>
</feature>
<gene>
    <name evidence="7" type="ORF">MSPICULIGERA_LOCUS18877</name>
</gene>
<evidence type="ECO:0000256" key="2">
    <source>
        <dbReference type="ARBA" id="ARBA00006293"/>
    </source>
</evidence>
<feature type="transmembrane region" description="Helical" evidence="6">
    <location>
        <begin position="195"/>
        <end position="217"/>
    </location>
</feature>
<dbReference type="PANTHER" id="PTHR12841:SF6">
    <property type="entry name" value="PROTEIN UNC-50 HOMOLOG"/>
    <property type="match status" value="1"/>
</dbReference>
<dbReference type="Pfam" id="PF05216">
    <property type="entry name" value="UNC-50"/>
    <property type="match status" value="1"/>
</dbReference>
<dbReference type="AlphaFoldDB" id="A0AA36D4R4"/>
<name>A0AA36D4R4_9BILA</name>
<dbReference type="Proteomes" id="UP001177023">
    <property type="component" value="Unassembled WGS sequence"/>
</dbReference>
<dbReference type="GO" id="GO:0000139">
    <property type="term" value="C:Golgi membrane"/>
    <property type="evidence" value="ECO:0007669"/>
    <property type="project" value="TreeGrafter"/>
</dbReference>
<evidence type="ECO:0000256" key="5">
    <source>
        <dbReference type="ARBA" id="ARBA00023136"/>
    </source>
</evidence>
<dbReference type="PANTHER" id="PTHR12841">
    <property type="entry name" value="PROTEIN UNC-50 HOMOLOG"/>
    <property type="match status" value="1"/>
</dbReference>
<evidence type="ECO:0000313" key="7">
    <source>
        <dbReference type="EMBL" id="CAJ0580686.1"/>
    </source>
</evidence>
<keyword evidence="3 6" id="KW-0812">Transmembrane</keyword>
<proteinExistence type="inferred from homology"/>
<evidence type="ECO:0000256" key="3">
    <source>
        <dbReference type="ARBA" id="ARBA00022692"/>
    </source>
</evidence>
<keyword evidence="8" id="KW-1185">Reference proteome</keyword>
<feature type="transmembrane region" description="Helical" evidence="6">
    <location>
        <begin position="223"/>
        <end position="245"/>
    </location>
</feature>